<comment type="caution">
    <text evidence="1">The sequence shown here is derived from an EMBL/GenBank/DDBJ whole genome shotgun (WGS) entry which is preliminary data.</text>
</comment>
<reference evidence="1 2" key="1">
    <citation type="submission" date="2023-03" db="EMBL/GenBank/DDBJ databases">
        <title>WGS of Gossypium arboreum.</title>
        <authorList>
            <person name="Yu D."/>
        </authorList>
    </citation>
    <scope>NUCLEOTIDE SEQUENCE [LARGE SCALE GENOMIC DNA]</scope>
    <source>
        <tissue evidence="1">Leaf</tissue>
    </source>
</reference>
<organism evidence="1 2">
    <name type="scientific">Gossypium arboreum</name>
    <name type="common">Tree cotton</name>
    <name type="synonym">Gossypium nanking</name>
    <dbReference type="NCBI Taxonomy" id="29729"/>
    <lineage>
        <taxon>Eukaryota</taxon>
        <taxon>Viridiplantae</taxon>
        <taxon>Streptophyta</taxon>
        <taxon>Embryophyta</taxon>
        <taxon>Tracheophyta</taxon>
        <taxon>Spermatophyta</taxon>
        <taxon>Magnoliopsida</taxon>
        <taxon>eudicotyledons</taxon>
        <taxon>Gunneridae</taxon>
        <taxon>Pentapetalae</taxon>
        <taxon>rosids</taxon>
        <taxon>malvids</taxon>
        <taxon>Malvales</taxon>
        <taxon>Malvaceae</taxon>
        <taxon>Malvoideae</taxon>
        <taxon>Gossypium</taxon>
    </lineage>
</organism>
<sequence>METELASLTLNEEEDEILEIPIDPIPRREMSEFQLVGCFLTTSIIHFPAMKSTMANLWHQVRRVQIGIWEIKGILIGEEGKKRNRGARDDFSEREDMDCLMVRSRRLMKSNQLSSAAAKRQADQAQ</sequence>
<name>A0ABR0R5H4_GOSAR</name>
<accession>A0ABR0R5H4</accession>
<protein>
    <submittedName>
        <fullName evidence="1">Uncharacterized protein</fullName>
    </submittedName>
</protein>
<evidence type="ECO:0000313" key="1">
    <source>
        <dbReference type="EMBL" id="KAK5846835.1"/>
    </source>
</evidence>
<dbReference type="Proteomes" id="UP001358586">
    <property type="component" value="Chromosome 1"/>
</dbReference>
<proteinExistence type="predicted"/>
<evidence type="ECO:0000313" key="2">
    <source>
        <dbReference type="Proteomes" id="UP001358586"/>
    </source>
</evidence>
<keyword evidence="2" id="KW-1185">Reference proteome</keyword>
<gene>
    <name evidence="1" type="ORF">PVK06_003134</name>
</gene>
<dbReference type="EMBL" id="JARKNE010000001">
    <property type="protein sequence ID" value="KAK5846835.1"/>
    <property type="molecule type" value="Genomic_DNA"/>
</dbReference>